<evidence type="ECO:0000256" key="5">
    <source>
        <dbReference type="ARBA" id="ARBA00022782"/>
    </source>
</evidence>
<evidence type="ECO:0000256" key="3">
    <source>
        <dbReference type="ARBA" id="ARBA00022490"/>
    </source>
</evidence>
<feature type="domain" description="PID" evidence="7">
    <location>
        <begin position="58"/>
        <end position="191"/>
    </location>
</feature>
<feature type="region of interest" description="Disordered" evidence="6">
    <location>
        <begin position="1"/>
        <end position="21"/>
    </location>
</feature>
<feature type="compositionally biased region" description="Pro residues" evidence="6">
    <location>
        <begin position="656"/>
        <end position="672"/>
    </location>
</feature>
<organism evidence="8 9">
    <name type="scientific">Artemia franciscana</name>
    <name type="common">Brine shrimp</name>
    <name type="synonym">Artemia sanfranciscana</name>
    <dbReference type="NCBI Taxonomy" id="6661"/>
    <lineage>
        <taxon>Eukaryota</taxon>
        <taxon>Metazoa</taxon>
        <taxon>Ecdysozoa</taxon>
        <taxon>Arthropoda</taxon>
        <taxon>Crustacea</taxon>
        <taxon>Branchiopoda</taxon>
        <taxon>Anostraca</taxon>
        <taxon>Artemiidae</taxon>
        <taxon>Artemia</taxon>
    </lineage>
</organism>
<comment type="caution">
    <text evidence="8">The sequence shown here is derived from an EMBL/GenBank/DDBJ whole genome shotgun (WGS) entry which is preliminary data.</text>
</comment>
<dbReference type="InterPro" id="IPR048561">
    <property type="entry name" value="Dab_PTB"/>
</dbReference>
<feature type="region of interest" description="Disordered" evidence="6">
    <location>
        <begin position="1086"/>
        <end position="1112"/>
    </location>
</feature>
<proteinExistence type="predicted"/>
<keyword evidence="9" id="KW-1185">Reference proteome</keyword>
<keyword evidence="5" id="KW-0221">Differentiation</keyword>
<dbReference type="PROSITE" id="PS01179">
    <property type="entry name" value="PID"/>
    <property type="match status" value="1"/>
</dbReference>
<feature type="compositionally biased region" description="Basic and acidic residues" evidence="6">
    <location>
        <begin position="938"/>
        <end position="949"/>
    </location>
</feature>
<dbReference type="SUPFAM" id="SSF50729">
    <property type="entry name" value="PH domain-like"/>
    <property type="match status" value="1"/>
</dbReference>
<dbReference type="FunFam" id="2.30.29.30:FF:000262">
    <property type="entry name" value="Disabled, isoform F"/>
    <property type="match status" value="1"/>
</dbReference>
<accession>A0AA88INU6</accession>
<evidence type="ECO:0000256" key="1">
    <source>
        <dbReference type="ARBA" id="ARBA00004496"/>
    </source>
</evidence>
<dbReference type="Proteomes" id="UP001187531">
    <property type="component" value="Unassembled WGS sequence"/>
</dbReference>
<dbReference type="AlphaFoldDB" id="A0AA88INU6"/>
<feature type="region of interest" description="Disordered" evidence="6">
    <location>
        <begin position="938"/>
        <end position="1040"/>
    </location>
</feature>
<feature type="compositionally biased region" description="Basic and acidic residues" evidence="6">
    <location>
        <begin position="332"/>
        <end position="342"/>
    </location>
</feature>
<dbReference type="Gene3D" id="2.30.29.30">
    <property type="entry name" value="Pleckstrin-homology domain (PH domain)/Phosphotyrosine-binding domain (PTB)"/>
    <property type="match status" value="1"/>
</dbReference>
<sequence>MEYGEDEGSGTSKKHGKKHIGLSMGSVKRDLALKGRNVLSRKGQEKPLDLSNPHRFEGEGVVYRAKLIGVLEVSGPRGDPICQEALSELKVAVRAAGEHKQRIFICIGLDGIRLRDERSGDCLYHHPVHKISFIAQDMTDTRAFGYIFGSPDQGHRFFGVKTERTASAVVMAMRDLFQVVFDLKKKEIETAKRLADESRISNGMSSRRTDSVSSTTGLVRDKSCHSVITADLLDLESELCSLQEGLHHMGSLTTFKSVEDPLVGDSNEVLYDPFGDSFSRSFPVAKEVPPSKNKLITSTSVNSYSASPSGKKSPVSVSPLPPPVSKHSKTLPRKEKSLEVNKLEQPTTFSVKFDTTFPDPFKDNASFGGEFSFKTNGDVSSKPDCRLSGGAVSNEKKTSRETPPIFHPVIKPREDTVKFPKEVAESQHMSSSVQDPPGNIFSELDPLGTGKVRPYIDKKDFFQDLKHQQKKTGSKDFLPEEFQDVMILPKPSANDFISTPVVGERKSDEPEQIDPFGSLHFVPPEPDPFDTQSHLFGGPPIAAPGGFGKPTSSPTPRPRSGQKSPEIRRVSSTSKSPIPAERTVIARQKTLDVAIGDVKNDWSGSDTSIPKTPPLPPFPKAKIVQQQKVPISLSRILSHDSVSGSDSESHTEIHAPQPPPRPASVQPPPLPPKRVVIPGPTTHSSGSIRVDSEDEWATEDIPPLPAPSRKPRTRDLFSQSSYTKENRESMGQAKNLNTVTLAELSTMGIADLAATLQLPPAKLASMTLTELALRLSELTAEEEKRQRKIKEEEVEHSIESPPCEEAEQQFNATDRYRILGDSFEDDARVDHEPTLVSFRENSPSLPGLSNSACAKSFEFSPDFDSHFSKVNEEKEKQDRYAALREIFAAEGLLSEATPPVSSTPPLEENPVLESPQKEEKIDISKCLSDTNVFGDSFEPKWDDFNKEGNDETITDDFADRFPPASAFEDEESPQRFPPAFEPQRFPPASAFQDEEVTVLNRLSTNRQSNASSKSKNSNMSGLSLRIESASDSPSMFEDDFIDRSENNTSALPELVKGKSVERPLSVVSAEKDSISGTNFDDNFCDTFTPAKEVTPTTQKPEAEEKQNGAMKGFGDSFADFEKAYNDPGNLPPSSSVNIFDDTVDPFDDDFFQKPSVSRISKDFADDFIVENV</sequence>
<feature type="region of interest" description="Disordered" evidence="6">
    <location>
        <begin position="378"/>
        <end position="407"/>
    </location>
</feature>
<dbReference type="InterPro" id="IPR006020">
    <property type="entry name" value="PTB/PI_dom"/>
</dbReference>
<evidence type="ECO:0000256" key="4">
    <source>
        <dbReference type="ARBA" id="ARBA00022553"/>
    </source>
</evidence>
<feature type="region of interest" description="Disordered" evidence="6">
    <location>
        <begin position="894"/>
        <end position="920"/>
    </location>
</feature>
<feature type="compositionally biased region" description="Low complexity" evidence="6">
    <location>
        <begin position="536"/>
        <end position="554"/>
    </location>
</feature>
<dbReference type="GO" id="GO:0005737">
    <property type="term" value="C:cytoplasm"/>
    <property type="evidence" value="ECO:0007669"/>
    <property type="project" value="UniProtKB-SubCell"/>
</dbReference>
<reference evidence="8" key="1">
    <citation type="submission" date="2023-07" db="EMBL/GenBank/DDBJ databases">
        <title>Chromosome-level genome assembly of Artemia franciscana.</title>
        <authorList>
            <person name="Jo E."/>
        </authorList>
    </citation>
    <scope>NUCLEOTIDE SEQUENCE</scope>
    <source>
        <tissue evidence="8">Whole body</tissue>
    </source>
</reference>
<keyword evidence="4" id="KW-0597">Phosphoprotein</keyword>
<dbReference type="CDD" id="cd01215">
    <property type="entry name" value="PTB_Dab"/>
    <property type="match status" value="1"/>
</dbReference>
<dbReference type="GO" id="GO:0030154">
    <property type="term" value="P:cell differentiation"/>
    <property type="evidence" value="ECO:0007669"/>
    <property type="project" value="UniProtKB-KW"/>
</dbReference>
<evidence type="ECO:0000256" key="2">
    <source>
        <dbReference type="ARBA" id="ARBA00022473"/>
    </source>
</evidence>
<comment type="subcellular location">
    <subcellularLocation>
        <location evidence="1">Cytoplasm</location>
    </subcellularLocation>
</comment>
<dbReference type="InterPro" id="IPR011993">
    <property type="entry name" value="PH-like_dom_sf"/>
</dbReference>
<evidence type="ECO:0000256" key="6">
    <source>
        <dbReference type="SAM" id="MobiDB-lite"/>
    </source>
</evidence>
<dbReference type="PANTHER" id="PTHR47695:SF3">
    <property type="entry name" value="PID DOMAIN-CONTAINING PROTEIN"/>
    <property type="match status" value="1"/>
</dbReference>
<evidence type="ECO:0000313" key="8">
    <source>
        <dbReference type="EMBL" id="KAK2727276.1"/>
    </source>
</evidence>
<name>A0AA88INU6_ARTSF</name>
<feature type="compositionally biased region" description="Low complexity" evidence="6">
    <location>
        <begin position="305"/>
        <end position="318"/>
    </location>
</feature>
<dbReference type="Pfam" id="PF00640">
    <property type="entry name" value="PID"/>
    <property type="match status" value="1"/>
</dbReference>
<evidence type="ECO:0000259" key="7">
    <source>
        <dbReference type="PROSITE" id="PS01179"/>
    </source>
</evidence>
<keyword evidence="2" id="KW-0217">Developmental protein</keyword>
<evidence type="ECO:0000313" key="9">
    <source>
        <dbReference type="Proteomes" id="UP001187531"/>
    </source>
</evidence>
<protein>
    <recommendedName>
        <fullName evidence="7">PID domain-containing protein</fullName>
    </recommendedName>
</protein>
<gene>
    <name evidence="8" type="ORF">QYM36_007947</name>
</gene>
<keyword evidence="3" id="KW-0963">Cytoplasm</keyword>
<feature type="compositionally biased region" description="Low complexity" evidence="6">
    <location>
        <begin position="1008"/>
        <end position="1024"/>
    </location>
</feature>
<dbReference type="PANTHER" id="PTHR47695">
    <property type="entry name" value="PID DOMAIN-CONTAINING PROTEIN"/>
    <property type="match status" value="1"/>
</dbReference>
<feature type="region of interest" description="Disordered" evidence="6">
    <location>
        <begin position="503"/>
        <end position="731"/>
    </location>
</feature>
<dbReference type="EMBL" id="JAVRJZ010000001">
    <property type="protein sequence ID" value="KAK2727276.1"/>
    <property type="molecule type" value="Genomic_DNA"/>
</dbReference>
<feature type="region of interest" description="Disordered" evidence="6">
    <location>
        <begin position="299"/>
        <end position="342"/>
    </location>
</feature>
<dbReference type="SMART" id="SM00462">
    <property type="entry name" value="PTB"/>
    <property type="match status" value="1"/>
</dbReference>